<comment type="caution">
    <text evidence="6">The sequence shown here is derived from an EMBL/GenBank/DDBJ whole genome shotgun (WGS) entry which is preliminary data.</text>
</comment>
<keyword evidence="2" id="KW-0479">Metal-binding</keyword>
<evidence type="ECO:0000256" key="3">
    <source>
        <dbReference type="ARBA" id="ARBA00022801"/>
    </source>
</evidence>
<dbReference type="EMBL" id="JBHSQE010000001">
    <property type="protein sequence ID" value="MFC6145225.1"/>
    <property type="molecule type" value="Genomic_DNA"/>
</dbReference>
<dbReference type="SMART" id="SM00849">
    <property type="entry name" value="Lactamase_B"/>
    <property type="match status" value="1"/>
</dbReference>
<protein>
    <submittedName>
        <fullName evidence="6">MBL fold metallo-hydrolase</fullName>
    </submittedName>
</protein>
<reference evidence="7" key="1">
    <citation type="journal article" date="2019" name="Int. J. Syst. Evol. Microbiol.">
        <title>The Global Catalogue of Microorganisms (GCM) 10K type strain sequencing project: providing services to taxonomists for standard genome sequencing and annotation.</title>
        <authorList>
            <consortium name="The Broad Institute Genomics Platform"/>
            <consortium name="The Broad Institute Genome Sequencing Center for Infectious Disease"/>
            <person name="Wu L."/>
            <person name="Ma J."/>
        </authorList>
    </citation>
    <scope>NUCLEOTIDE SEQUENCE [LARGE SCALE GENOMIC DNA]</scope>
    <source>
        <strain evidence="7">CCUG 51943</strain>
    </source>
</reference>
<evidence type="ECO:0000313" key="6">
    <source>
        <dbReference type="EMBL" id="MFC6145225.1"/>
    </source>
</evidence>
<dbReference type="SUPFAM" id="SSF56281">
    <property type="entry name" value="Metallo-hydrolase/oxidoreductase"/>
    <property type="match status" value="1"/>
</dbReference>
<dbReference type="RefSeq" id="WP_376998658.1">
    <property type="nucleotide sequence ID" value="NZ_JBHSQE010000001.1"/>
</dbReference>
<keyword evidence="7" id="KW-1185">Reference proteome</keyword>
<gene>
    <name evidence="6" type="ORF">ACFPUZ_00155</name>
</gene>
<sequence>MQLHGFAAGPYQTNTFVVVNEGRAGVVDPGMHSARQVNALLEETGAELSEIVCTHGHIDHVREAGDLAARYGVPVHLHPADEFMLQPEGIMPQSRVLFEVEKMVPIADLRPLSDGGTVQLAGIEFRTLHAPGHSPGSMLLVHEDFCFTGDVLFKGSIGRTDFPTSSPEDMDATLRGPVWDLADTLQLFPGHGPATTMRAERQTNPFLLALGR</sequence>
<dbReference type="InterPro" id="IPR051453">
    <property type="entry name" value="MBL_Glyoxalase_II"/>
</dbReference>
<proteinExistence type="predicted"/>
<comment type="cofactor">
    <cofactor evidence="1">
        <name>Zn(2+)</name>
        <dbReference type="ChEBI" id="CHEBI:29105"/>
    </cofactor>
</comment>
<accession>A0ABW1Q9H3</accession>
<keyword evidence="4" id="KW-0862">Zinc</keyword>
<name>A0ABW1Q9H3_9CORY</name>
<dbReference type="Pfam" id="PF00753">
    <property type="entry name" value="Lactamase_B"/>
    <property type="match status" value="1"/>
</dbReference>
<evidence type="ECO:0000256" key="2">
    <source>
        <dbReference type="ARBA" id="ARBA00022723"/>
    </source>
</evidence>
<dbReference type="CDD" id="cd06262">
    <property type="entry name" value="metallo-hydrolase-like_MBL-fold"/>
    <property type="match status" value="1"/>
</dbReference>
<dbReference type="Gene3D" id="3.60.15.10">
    <property type="entry name" value="Ribonuclease Z/Hydroxyacylglutathione hydrolase-like"/>
    <property type="match status" value="1"/>
</dbReference>
<evidence type="ECO:0000259" key="5">
    <source>
        <dbReference type="SMART" id="SM00849"/>
    </source>
</evidence>
<organism evidence="6 7">
    <name type="scientific">Corynebacterium nasicanis</name>
    <dbReference type="NCBI Taxonomy" id="1448267"/>
    <lineage>
        <taxon>Bacteria</taxon>
        <taxon>Bacillati</taxon>
        <taxon>Actinomycetota</taxon>
        <taxon>Actinomycetes</taxon>
        <taxon>Mycobacteriales</taxon>
        <taxon>Corynebacteriaceae</taxon>
        <taxon>Corynebacterium</taxon>
    </lineage>
</organism>
<dbReference type="PANTHER" id="PTHR46233:SF3">
    <property type="entry name" value="HYDROXYACYLGLUTATHIONE HYDROLASE GLOC"/>
    <property type="match status" value="1"/>
</dbReference>
<evidence type="ECO:0000256" key="4">
    <source>
        <dbReference type="ARBA" id="ARBA00022833"/>
    </source>
</evidence>
<dbReference type="Proteomes" id="UP001596244">
    <property type="component" value="Unassembled WGS sequence"/>
</dbReference>
<evidence type="ECO:0000256" key="1">
    <source>
        <dbReference type="ARBA" id="ARBA00001947"/>
    </source>
</evidence>
<dbReference type="PANTHER" id="PTHR46233">
    <property type="entry name" value="HYDROXYACYLGLUTATHIONE HYDROLASE GLOC"/>
    <property type="match status" value="1"/>
</dbReference>
<dbReference type="InterPro" id="IPR001279">
    <property type="entry name" value="Metallo-B-lactamas"/>
</dbReference>
<keyword evidence="3" id="KW-0378">Hydrolase</keyword>
<feature type="domain" description="Metallo-beta-lactamase" evidence="5">
    <location>
        <begin position="12"/>
        <end position="191"/>
    </location>
</feature>
<dbReference type="InterPro" id="IPR036866">
    <property type="entry name" value="RibonucZ/Hydroxyglut_hydro"/>
</dbReference>
<evidence type="ECO:0000313" key="7">
    <source>
        <dbReference type="Proteomes" id="UP001596244"/>
    </source>
</evidence>